<dbReference type="AlphaFoldDB" id="A0A6G1HYS8"/>
<evidence type="ECO:0000313" key="1">
    <source>
        <dbReference type="EMBL" id="KAF2400969.1"/>
    </source>
</evidence>
<gene>
    <name evidence="1" type="ORF">EJ06DRAFT_415308</name>
</gene>
<protein>
    <submittedName>
        <fullName evidence="1">Uncharacterized protein</fullName>
    </submittedName>
</protein>
<evidence type="ECO:0000313" key="2">
    <source>
        <dbReference type="Proteomes" id="UP000799640"/>
    </source>
</evidence>
<dbReference type="Proteomes" id="UP000799640">
    <property type="component" value="Unassembled WGS sequence"/>
</dbReference>
<sequence>MLYGISGLQGVEWKECVAVDGVSGLSLRCTEQMTGPLKEELRTNARVLPTNNEQRPTPQRLPAKSGLFRRLQISLTIGARPPGRVGCAGAGAAMVQVLVVKHNQPTVLDVWEVQFRKSHTRYFHPVRVFQDWYMHATPLNHLKSLSILRIAHVPPSPSTGPSHAHLECRTLLARECRNSRYSDADGHTITRSDSQGFVARPSVMQNRCLSSAGPSRPSTVASPVRSLFRTSPPLCPSSLAGTFLLLYHIDPTCDSTAHAFDSLGLKAVQPVGPLLLWKFLPAVCETSTALINDELPQSTEDRNTLTNLTPDR</sequence>
<organism evidence="1 2">
    <name type="scientific">Trichodelitschia bisporula</name>
    <dbReference type="NCBI Taxonomy" id="703511"/>
    <lineage>
        <taxon>Eukaryota</taxon>
        <taxon>Fungi</taxon>
        <taxon>Dikarya</taxon>
        <taxon>Ascomycota</taxon>
        <taxon>Pezizomycotina</taxon>
        <taxon>Dothideomycetes</taxon>
        <taxon>Dothideomycetes incertae sedis</taxon>
        <taxon>Phaeotrichales</taxon>
        <taxon>Phaeotrichaceae</taxon>
        <taxon>Trichodelitschia</taxon>
    </lineage>
</organism>
<keyword evidence="2" id="KW-1185">Reference proteome</keyword>
<reference evidence="1" key="1">
    <citation type="journal article" date="2020" name="Stud. Mycol.">
        <title>101 Dothideomycetes genomes: a test case for predicting lifestyles and emergence of pathogens.</title>
        <authorList>
            <person name="Haridas S."/>
            <person name="Albert R."/>
            <person name="Binder M."/>
            <person name="Bloem J."/>
            <person name="Labutti K."/>
            <person name="Salamov A."/>
            <person name="Andreopoulos B."/>
            <person name="Baker S."/>
            <person name="Barry K."/>
            <person name="Bills G."/>
            <person name="Bluhm B."/>
            <person name="Cannon C."/>
            <person name="Castanera R."/>
            <person name="Culley D."/>
            <person name="Daum C."/>
            <person name="Ezra D."/>
            <person name="Gonzalez J."/>
            <person name="Henrissat B."/>
            <person name="Kuo A."/>
            <person name="Liang C."/>
            <person name="Lipzen A."/>
            <person name="Lutzoni F."/>
            <person name="Magnuson J."/>
            <person name="Mondo S."/>
            <person name="Nolan M."/>
            <person name="Ohm R."/>
            <person name="Pangilinan J."/>
            <person name="Park H.-J."/>
            <person name="Ramirez L."/>
            <person name="Alfaro M."/>
            <person name="Sun H."/>
            <person name="Tritt A."/>
            <person name="Yoshinaga Y."/>
            <person name="Zwiers L.-H."/>
            <person name="Turgeon B."/>
            <person name="Goodwin S."/>
            <person name="Spatafora J."/>
            <person name="Crous P."/>
            <person name="Grigoriev I."/>
        </authorList>
    </citation>
    <scope>NUCLEOTIDE SEQUENCE</scope>
    <source>
        <strain evidence="1">CBS 262.69</strain>
    </source>
</reference>
<accession>A0A6G1HYS8</accession>
<dbReference type="EMBL" id="ML996694">
    <property type="protein sequence ID" value="KAF2400969.1"/>
    <property type="molecule type" value="Genomic_DNA"/>
</dbReference>
<name>A0A6G1HYS8_9PEZI</name>
<proteinExistence type="predicted"/>